<evidence type="ECO:0000256" key="1">
    <source>
        <dbReference type="ARBA" id="ARBA00006484"/>
    </source>
</evidence>
<dbReference type="Proteomes" id="UP000800094">
    <property type="component" value="Unassembled WGS sequence"/>
</dbReference>
<dbReference type="GeneID" id="54576489"/>
<evidence type="ECO:0000313" key="6">
    <source>
        <dbReference type="EMBL" id="KAF2255203.1"/>
    </source>
</evidence>
<organism evidence="6 7">
    <name type="scientific">Trematosphaeria pertusa</name>
    <dbReference type="NCBI Taxonomy" id="390896"/>
    <lineage>
        <taxon>Eukaryota</taxon>
        <taxon>Fungi</taxon>
        <taxon>Dikarya</taxon>
        <taxon>Ascomycota</taxon>
        <taxon>Pezizomycotina</taxon>
        <taxon>Dothideomycetes</taxon>
        <taxon>Pleosporomycetidae</taxon>
        <taxon>Pleosporales</taxon>
        <taxon>Massarineae</taxon>
        <taxon>Trematosphaeriaceae</taxon>
        <taxon>Trematosphaeria</taxon>
    </lineage>
</organism>
<dbReference type="RefSeq" id="XP_033690207.1">
    <property type="nucleotide sequence ID" value="XM_033823159.1"/>
</dbReference>
<accession>A0A6A6J193</accession>
<dbReference type="GO" id="GO:0016491">
    <property type="term" value="F:oxidoreductase activity"/>
    <property type="evidence" value="ECO:0007669"/>
    <property type="project" value="UniProtKB-KW"/>
</dbReference>
<dbReference type="InterPro" id="IPR002347">
    <property type="entry name" value="SDR_fam"/>
</dbReference>
<dbReference type="PROSITE" id="PS00061">
    <property type="entry name" value="ADH_SHORT"/>
    <property type="match status" value="1"/>
</dbReference>
<keyword evidence="7" id="KW-1185">Reference proteome</keyword>
<dbReference type="AlphaFoldDB" id="A0A6A6J193"/>
<name>A0A6A6J193_9PLEO</name>
<evidence type="ECO:0000256" key="3">
    <source>
        <dbReference type="ARBA" id="ARBA00023002"/>
    </source>
</evidence>
<dbReference type="PANTHER" id="PTHR24321">
    <property type="entry name" value="DEHYDROGENASES, SHORT CHAIN"/>
    <property type="match status" value="1"/>
</dbReference>
<dbReference type="Pfam" id="PF13561">
    <property type="entry name" value="adh_short_C2"/>
    <property type="match status" value="1"/>
</dbReference>
<sequence length="278" mass="29582">METISSTTLKLHSPLPTHRLAGRVALITGGAGKIGIETAGRFLREGANVVLVDNNASALEAALNVLREAVFSGELVCSRLLTIKAEVTDETQVEECVKESVKQFKRLDVAFLNAGTGTVVGSEESACWETGLEEFERVMRGNVRSAFLCLKHVAAAMRDLGNGGSIILTSSVAGLHGSPGHIAYSASKFALRGLALTAAEELGPYGIRVNTIHPSRVETPMFRNSCSREKMEELRAAIPLGRCAQVDDVASVVDFLASEDSKFMTGGFLKIDGGSVPF</sequence>
<keyword evidence="3" id="KW-0560">Oxidoreductase</keyword>
<dbReference type="EMBL" id="ML987190">
    <property type="protein sequence ID" value="KAF2255203.1"/>
    <property type="molecule type" value="Genomic_DNA"/>
</dbReference>
<evidence type="ECO:0000256" key="4">
    <source>
        <dbReference type="ARBA" id="ARBA00023027"/>
    </source>
</evidence>
<keyword evidence="2" id="KW-0521">NADP</keyword>
<proteinExistence type="inferred from homology"/>
<dbReference type="PANTHER" id="PTHR24321:SF8">
    <property type="entry name" value="ESTRADIOL 17-BETA-DEHYDROGENASE 8-RELATED"/>
    <property type="match status" value="1"/>
</dbReference>
<evidence type="ECO:0000313" key="7">
    <source>
        <dbReference type="Proteomes" id="UP000800094"/>
    </source>
</evidence>
<reference evidence="6" key="1">
    <citation type="journal article" date="2020" name="Stud. Mycol.">
        <title>101 Dothideomycetes genomes: a test case for predicting lifestyles and emergence of pathogens.</title>
        <authorList>
            <person name="Haridas S."/>
            <person name="Albert R."/>
            <person name="Binder M."/>
            <person name="Bloem J."/>
            <person name="Labutti K."/>
            <person name="Salamov A."/>
            <person name="Andreopoulos B."/>
            <person name="Baker S."/>
            <person name="Barry K."/>
            <person name="Bills G."/>
            <person name="Bluhm B."/>
            <person name="Cannon C."/>
            <person name="Castanera R."/>
            <person name="Culley D."/>
            <person name="Daum C."/>
            <person name="Ezra D."/>
            <person name="Gonzalez J."/>
            <person name="Henrissat B."/>
            <person name="Kuo A."/>
            <person name="Liang C."/>
            <person name="Lipzen A."/>
            <person name="Lutzoni F."/>
            <person name="Magnuson J."/>
            <person name="Mondo S."/>
            <person name="Nolan M."/>
            <person name="Ohm R."/>
            <person name="Pangilinan J."/>
            <person name="Park H.-J."/>
            <person name="Ramirez L."/>
            <person name="Alfaro M."/>
            <person name="Sun H."/>
            <person name="Tritt A."/>
            <person name="Yoshinaga Y."/>
            <person name="Zwiers L.-H."/>
            <person name="Turgeon B."/>
            <person name="Goodwin S."/>
            <person name="Spatafora J."/>
            <person name="Crous P."/>
            <person name="Grigoriev I."/>
        </authorList>
    </citation>
    <scope>NUCLEOTIDE SEQUENCE</scope>
    <source>
        <strain evidence="6">CBS 122368</strain>
    </source>
</reference>
<dbReference type="SUPFAM" id="SSF51735">
    <property type="entry name" value="NAD(P)-binding Rossmann-fold domains"/>
    <property type="match status" value="1"/>
</dbReference>
<dbReference type="OrthoDB" id="47007at2759"/>
<dbReference type="CDD" id="cd05233">
    <property type="entry name" value="SDR_c"/>
    <property type="match status" value="1"/>
</dbReference>
<dbReference type="InterPro" id="IPR020904">
    <property type="entry name" value="Sc_DH/Rdtase_CS"/>
</dbReference>
<dbReference type="InterPro" id="IPR036291">
    <property type="entry name" value="NAD(P)-bd_dom_sf"/>
</dbReference>
<feature type="domain" description="Ketoreductase" evidence="5">
    <location>
        <begin position="23"/>
        <end position="215"/>
    </location>
</feature>
<gene>
    <name evidence="6" type="ORF">BU26DRAFT_416429</name>
</gene>
<dbReference type="SMART" id="SM00822">
    <property type="entry name" value="PKS_KR"/>
    <property type="match status" value="1"/>
</dbReference>
<keyword evidence="4" id="KW-0520">NAD</keyword>
<evidence type="ECO:0000256" key="2">
    <source>
        <dbReference type="ARBA" id="ARBA00022857"/>
    </source>
</evidence>
<dbReference type="InterPro" id="IPR057326">
    <property type="entry name" value="KR_dom"/>
</dbReference>
<evidence type="ECO:0000259" key="5">
    <source>
        <dbReference type="SMART" id="SM00822"/>
    </source>
</evidence>
<dbReference type="PRINTS" id="PR00081">
    <property type="entry name" value="GDHRDH"/>
</dbReference>
<protein>
    <submittedName>
        <fullName evidence="6">NAD(P)-binding protein</fullName>
    </submittedName>
</protein>
<dbReference type="FunFam" id="3.40.50.720:FF:000084">
    <property type="entry name" value="Short-chain dehydrogenase reductase"/>
    <property type="match status" value="1"/>
</dbReference>
<comment type="similarity">
    <text evidence="1">Belongs to the short-chain dehydrogenases/reductases (SDR) family.</text>
</comment>
<dbReference type="Gene3D" id="3.40.50.720">
    <property type="entry name" value="NAD(P)-binding Rossmann-like Domain"/>
    <property type="match status" value="1"/>
</dbReference>